<dbReference type="OrthoDB" id="1256785at2"/>
<reference evidence="1 2" key="1">
    <citation type="submission" date="2016-04" db="EMBL/GenBank/DDBJ databases">
        <authorList>
            <person name="Evans L.H."/>
            <person name="Alamgir A."/>
            <person name="Owens N."/>
            <person name="Weber N.D."/>
            <person name="Virtaneva K."/>
            <person name="Barbian K."/>
            <person name="Babar A."/>
            <person name="Rosenke K."/>
        </authorList>
    </citation>
    <scope>NUCLEOTIDE SEQUENCE [LARGE SCALE GENOMIC DNA]</scope>
    <source>
        <strain evidence="1 2">IFM 0406</strain>
    </source>
</reference>
<evidence type="ECO:0000313" key="1">
    <source>
        <dbReference type="EMBL" id="KZM72709.1"/>
    </source>
</evidence>
<dbReference type="SUPFAM" id="SSF54427">
    <property type="entry name" value="NTF2-like"/>
    <property type="match status" value="1"/>
</dbReference>
<accession>A0A164LSN5</accession>
<name>A0A164LSN5_9NOCA</name>
<comment type="caution">
    <text evidence="1">The sequence shown here is derived from an EMBL/GenBank/DDBJ whole genome shotgun (WGS) entry which is preliminary data.</text>
</comment>
<organism evidence="1 2">
    <name type="scientific">Nocardia terpenica</name>
    <dbReference type="NCBI Taxonomy" id="455432"/>
    <lineage>
        <taxon>Bacteria</taxon>
        <taxon>Bacillati</taxon>
        <taxon>Actinomycetota</taxon>
        <taxon>Actinomycetes</taxon>
        <taxon>Mycobacteriales</taxon>
        <taxon>Nocardiaceae</taxon>
        <taxon>Nocardia</taxon>
    </lineage>
</organism>
<gene>
    <name evidence="1" type="ORF">AWN90_28420</name>
</gene>
<sequence length="135" mass="15038">MTEQFDLPAVLTELLYGTEDAEPLETTLDRLLAPDFVQRINGQVFQRQEFAPHVREMRKLAAGGGELQVLEQISTPAAVAGRYLFHMVAANGTALRFESHLFASVRDGTVARFVEVARQIENTDNDNFLTTTNAQ</sequence>
<keyword evidence="2" id="KW-1185">Reference proteome</keyword>
<dbReference type="AlphaFoldDB" id="A0A164LSN5"/>
<dbReference type="EMBL" id="LWGR01000007">
    <property type="protein sequence ID" value="KZM72709.1"/>
    <property type="molecule type" value="Genomic_DNA"/>
</dbReference>
<dbReference type="RefSeq" id="WP_067588849.1">
    <property type="nucleotide sequence ID" value="NZ_JABMCZ010000005.1"/>
</dbReference>
<dbReference type="STRING" id="455432.AWN90_28420"/>
<evidence type="ECO:0000313" key="2">
    <source>
        <dbReference type="Proteomes" id="UP000076512"/>
    </source>
</evidence>
<proteinExistence type="predicted"/>
<protein>
    <recommendedName>
        <fullName evidence="3">Nuclear transport factor 2 family protein</fullName>
    </recommendedName>
</protein>
<dbReference type="InterPro" id="IPR032710">
    <property type="entry name" value="NTF2-like_dom_sf"/>
</dbReference>
<evidence type="ECO:0008006" key="3">
    <source>
        <dbReference type="Google" id="ProtNLM"/>
    </source>
</evidence>
<dbReference type="Gene3D" id="3.10.450.50">
    <property type="match status" value="1"/>
</dbReference>
<dbReference type="Proteomes" id="UP000076512">
    <property type="component" value="Unassembled WGS sequence"/>
</dbReference>